<accession>A0AAV8XJM4</accession>
<dbReference type="Proteomes" id="UP001162162">
    <property type="component" value="Unassembled WGS sequence"/>
</dbReference>
<keyword evidence="1" id="KW-0812">Transmembrane</keyword>
<name>A0AAV8XJM4_9CUCU</name>
<sequence length="104" mass="12152">MLHPYHYTHIIILFSSYCLNIYQLAYNFLRSVCILCTTDATTFCLASTPLSIGRGSEFVWPPRSPDLNPLNFSIWSNLKNLVYQQEINYLQELRQRIQEAANTF</sequence>
<dbReference type="PANTHER" id="PTHR47326">
    <property type="entry name" value="TRANSPOSABLE ELEMENT TC3 TRANSPOSASE-LIKE PROTEIN"/>
    <property type="match status" value="1"/>
</dbReference>
<keyword evidence="1" id="KW-0472">Membrane</keyword>
<feature type="transmembrane region" description="Helical" evidence="1">
    <location>
        <begin position="6"/>
        <end position="25"/>
    </location>
</feature>
<dbReference type="Gene3D" id="3.30.420.10">
    <property type="entry name" value="Ribonuclease H-like superfamily/Ribonuclease H"/>
    <property type="match status" value="1"/>
</dbReference>
<dbReference type="InterPro" id="IPR036397">
    <property type="entry name" value="RNaseH_sf"/>
</dbReference>
<dbReference type="GO" id="GO:0003676">
    <property type="term" value="F:nucleic acid binding"/>
    <property type="evidence" value="ECO:0007669"/>
    <property type="project" value="InterPro"/>
</dbReference>
<comment type="caution">
    <text evidence="2">The sequence shown here is derived from an EMBL/GenBank/DDBJ whole genome shotgun (WGS) entry which is preliminary data.</text>
</comment>
<evidence type="ECO:0000256" key="1">
    <source>
        <dbReference type="SAM" id="Phobius"/>
    </source>
</evidence>
<organism evidence="2 3">
    <name type="scientific">Aromia moschata</name>
    <dbReference type="NCBI Taxonomy" id="1265417"/>
    <lineage>
        <taxon>Eukaryota</taxon>
        <taxon>Metazoa</taxon>
        <taxon>Ecdysozoa</taxon>
        <taxon>Arthropoda</taxon>
        <taxon>Hexapoda</taxon>
        <taxon>Insecta</taxon>
        <taxon>Pterygota</taxon>
        <taxon>Neoptera</taxon>
        <taxon>Endopterygota</taxon>
        <taxon>Coleoptera</taxon>
        <taxon>Polyphaga</taxon>
        <taxon>Cucujiformia</taxon>
        <taxon>Chrysomeloidea</taxon>
        <taxon>Cerambycidae</taxon>
        <taxon>Cerambycinae</taxon>
        <taxon>Callichromatini</taxon>
        <taxon>Aromia</taxon>
    </lineage>
</organism>
<gene>
    <name evidence="2" type="ORF">NQ318_012431</name>
</gene>
<evidence type="ECO:0008006" key="4">
    <source>
        <dbReference type="Google" id="ProtNLM"/>
    </source>
</evidence>
<proteinExistence type="predicted"/>
<dbReference type="PANTHER" id="PTHR47326:SF1">
    <property type="entry name" value="HTH PSQ-TYPE DOMAIN-CONTAINING PROTEIN"/>
    <property type="match status" value="1"/>
</dbReference>
<evidence type="ECO:0000313" key="2">
    <source>
        <dbReference type="EMBL" id="KAJ8939195.1"/>
    </source>
</evidence>
<keyword evidence="1" id="KW-1133">Transmembrane helix</keyword>
<keyword evidence="3" id="KW-1185">Reference proteome</keyword>
<protein>
    <recommendedName>
        <fullName evidence="4">Tc1-like transposase DDE domain-containing protein</fullName>
    </recommendedName>
</protein>
<reference evidence="2" key="1">
    <citation type="journal article" date="2023" name="Insect Mol. Biol.">
        <title>Genome sequencing provides insights into the evolution of gene families encoding plant cell wall-degrading enzymes in longhorned beetles.</title>
        <authorList>
            <person name="Shin N.R."/>
            <person name="Okamura Y."/>
            <person name="Kirsch R."/>
            <person name="Pauchet Y."/>
        </authorList>
    </citation>
    <scope>NUCLEOTIDE SEQUENCE</scope>
    <source>
        <strain evidence="2">AMC_N1</strain>
    </source>
</reference>
<dbReference type="AlphaFoldDB" id="A0AAV8XJM4"/>
<evidence type="ECO:0000313" key="3">
    <source>
        <dbReference type="Proteomes" id="UP001162162"/>
    </source>
</evidence>
<dbReference type="EMBL" id="JAPWTK010000503">
    <property type="protein sequence ID" value="KAJ8939195.1"/>
    <property type="molecule type" value="Genomic_DNA"/>
</dbReference>